<protein>
    <submittedName>
        <fullName evidence="3">Nuclear transport factor 2 family protein</fullName>
    </submittedName>
</protein>
<keyword evidence="1" id="KW-0732">Signal</keyword>
<proteinExistence type="predicted"/>
<feature type="chain" id="PRO_5033002089" evidence="1">
    <location>
        <begin position="20"/>
        <end position="143"/>
    </location>
</feature>
<name>A0A7S7NM04_PALFE</name>
<feature type="domain" description="DUF4440" evidence="2">
    <location>
        <begin position="26"/>
        <end position="133"/>
    </location>
</feature>
<dbReference type="RefSeq" id="WP_194447741.1">
    <property type="nucleotide sequence ID" value="NZ_CP063849.1"/>
</dbReference>
<dbReference type="InterPro" id="IPR027843">
    <property type="entry name" value="DUF4440"/>
</dbReference>
<gene>
    <name evidence="3" type="ORF">IRI77_25105</name>
</gene>
<dbReference type="AlphaFoldDB" id="A0A7S7NM04"/>
<sequence length="143" mass="15503">MLKNILVSLVLLAVPAFCADDAAKAVEAAERAWAKGVTTNDYALLEKTLGDDLTYTHSTGAVDTKATYIGKLKTGEAKYVKVDHDQLKVQVLSKDTAITICRAQVLTISAGKENPAHLSFLHIFQKRGANWQLVAHQSAKLPN</sequence>
<reference evidence="3 4" key="1">
    <citation type="submission" date="2020-10" db="EMBL/GenBank/DDBJ databases">
        <title>Complete genome sequence of Paludibaculum fermentans P105T, a facultatively anaerobic acidobacterium capable of dissimilatory Fe(III) reduction.</title>
        <authorList>
            <person name="Dedysh S.N."/>
            <person name="Beletsky A.V."/>
            <person name="Kulichevskaya I.S."/>
            <person name="Mardanov A.V."/>
            <person name="Ravin N.V."/>
        </authorList>
    </citation>
    <scope>NUCLEOTIDE SEQUENCE [LARGE SCALE GENOMIC DNA]</scope>
    <source>
        <strain evidence="3 4">P105</strain>
    </source>
</reference>
<evidence type="ECO:0000259" key="2">
    <source>
        <dbReference type="Pfam" id="PF14534"/>
    </source>
</evidence>
<evidence type="ECO:0000313" key="3">
    <source>
        <dbReference type="EMBL" id="QOY86072.1"/>
    </source>
</evidence>
<evidence type="ECO:0000256" key="1">
    <source>
        <dbReference type="SAM" id="SignalP"/>
    </source>
</evidence>
<dbReference type="Pfam" id="PF14534">
    <property type="entry name" value="DUF4440"/>
    <property type="match status" value="1"/>
</dbReference>
<dbReference type="InterPro" id="IPR032710">
    <property type="entry name" value="NTF2-like_dom_sf"/>
</dbReference>
<dbReference type="KEGG" id="pfer:IRI77_25105"/>
<feature type="signal peptide" evidence="1">
    <location>
        <begin position="1"/>
        <end position="19"/>
    </location>
</feature>
<dbReference type="EMBL" id="CP063849">
    <property type="protein sequence ID" value="QOY86072.1"/>
    <property type="molecule type" value="Genomic_DNA"/>
</dbReference>
<evidence type="ECO:0000313" key="4">
    <source>
        <dbReference type="Proteomes" id="UP000593892"/>
    </source>
</evidence>
<organism evidence="3 4">
    <name type="scientific">Paludibaculum fermentans</name>
    <dbReference type="NCBI Taxonomy" id="1473598"/>
    <lineage>
        <taxon>Bacteria</taxon>
        <taxon>Pseudomonadati</taxon>
        <taxon>Acidobacteriota</taxon>
        <taxon>Terriglobia</taxon>
        <taxon>Bryobacterales</taxon>
        <taxon>Bryobacteraceae</taxon>
        <taxon>Paludibaculum</taxon>
    </lineage>
</organism>
<keyword evidence="4" id="KW-1185">Reference proteome</keyword>
<dbReference type="Gene3D" id="3.10.450.50">
    <property type="match status" value="1"/>
</dbReference>
<dbReference type="Proteomes" id="UP000593892">
    <property type="component" value="Chromosome"/>
</dbReference>
<dbReference type="SUPFAM" id="SSF54427">
    <property type="entry name" value="NTF2-like"/>
    <property type="match status" value="1"/>
</dbReference>
<accession>A0A7S7NM04</accession>